<protein>
    <submittedName>
        <fullName evidence="1">Uncharacterized protein</fullName>
    </submittedName>
</protein>
<dbReference type="RefSeq" id="WP_017380685.1">
    <property type="nucleotide sequence ID" value="NZ_CP038015.1"/>
</dbReference>
<keyword evidence="2" id="KW-1185">Reference proteome</keyword>
<dbReference type="OrthoDB" id="2452999at2"/>
<proteinExistence type="predicted"/>
<name>A0A4P6ZVQ7_9BACL</name>
<sequence>MDIISELDGAKVIKQTKNDTNKNLSSMFFEEKDGSIIEISITALAIAKYEEDDEYYIFMCDREWVIQDDHKLASVEEALLWVEKNFDITEEEWL</sequence>
<reference evidence="1 2" key="1">
    <citation type="submission" date="2019-03" db="EMBL/GenBank/DDBJ databases">
        <title>Complete genome sequence of Paenisporosarcina antarctica CGMCC 1.6503T.</title>
        <authorList>
            <person name="Rong J.-C."/>
            <person name="Chi N.-Y."/>
            <person name="Zhang Q.-F."/>
        </authorList>
    </citation>
    <scope>NUCLEOTIDE SEQUENCE [LARGE SCALE GENOMIC DNA]</scope>
    <source>
        <strain evidence="1 2">CGMCC 1.6503</strain>
    </source>
</reference>
<dbReference type="KEGG" id="panc:E2636_03780"/>
<accession>A0A4P6ZVQ7</accession>
<evidence type="ECO:0000313" key="1">
    <source>
        <dbReference type="EMBL" id="QBP40323.1"/>
    </source>
</evidence>
<dbReference type="Proteomes" id="UP000294292">
    <property type="component" value="Chromosome"/>
</dbReference>
<dbReference type="EMBL" id="CP038015">
    <property type="protein sequence ID" value="QBP40323.1"/>
    <property type="molecule type" value="Genomic_DNA"/>
</dbReference>
<gene>
    <name evidence="1" type="ORF">E2636_03780</name>
</gene>
<dbReference type="AlphaFoldDB" id="A0A4P6ZVQ7"/>
<organism evidence="1 2">
    <name type="scientific">Paenisporosarcina antarctica</name>
    <dbReference type="NCBI Taxonomy" id="417367"/>
    <lineage>
        <taxon>Bacteria</taxon>
        <taxon>Bacillati</taxon>
        <taxon>Bacillota</taxon>
        <taxon>Bacilli</taxon>
        <taxon>Bacillales</taxon>
        <taxon>Caryophanaceae</taxon>
        <taxon>Paenisporosarcina</taxon>
    </lineage>
</organism>
<evidence type="ECO:0000313" key="2">
    <source>
        <dbReference type="Proteomes" id="UP000294292"/>
    </source>
</evidence>